<name>A0AAQ3P6R0_VIGMU</name>
<keyword evidence="2" id="KW-0732">Signal</keyword>
<dbReference type="EMBL" id="CP144700">
    <property type="protein sequence ID" value="WVZ22409.1"/>
    <property type="molecule type" value="Genomic_DNA"/>
</dbReference>
<feature type="region of interest" description="Disordered" evidence="1">
    <location>
        <begin position="79"/>
        <end position="105"/>
    </location>
</feature>
<gene>
    <name evidence="3" type="ORF">V8G54_000953</name>
</gene>
<evidence type="ECO:0000313" key="3">
    <source>
        <dbReference type="EMBL" id="WVZ22409.1"/>
    </source>
</evidence>
<protein>
    <submittedName>
        <fullName evidence="3">Uncharacterized protein</fullName>
    </submittedName>
</protein>
<dbReference type="Proteomes" id="UP001374535">
    <property type="component" value="Chromosome 1"/>
</dbReference>
<evidence type="ECO:0000313" key="4">
    <source>
        <dbReference type="Proteomes" id="UP001374535"/>
    </source>
</evidence>
<sequence>MGLPLIFLLIQLHLVVCTQQIHEYAGFFDDSLLGVRSCGVHLITSSWKVHAHDYSKLKVIFPSVATKLQHSSDRSHFSIAIPPKSSSEGHSSIAHSPSKSSSGVPVSIALSPSKSIHKAPTIIWTHGSVDSPISHHKHHYSKRKSHNPTLAPIYAVQPPTYSHQGPSVFKSRPPFSSPNVKDIHAPAPAPSPAIVPSHFNVPSTSPTIAPLGSSLHKKKTPPPAYEFVLPPPPPNKGNLILILQLS</sequence>
<evidence type="ECO:0000256" key="1">
    <source>
        <dbReference type="SAM" id="MobiDB-lite"/>
    </source>
</evidence>
<feature type="signal peptide" evidence="2">
    <location>
        <begin position="1"/>
        <end position="17"/>
    </location>
</feature>
<organism evidence="3 4">
    <name type="scientific">Vigna mungo</name>
    <name type="common">Black gram</name>
    <name type="synonym">Phaseolus mungo</name>
    <dbReference type="NCBI Taxonomy" id="3915"/>
    <lineage>
        <taxon>Eukaryota</taxon>
        <taxon>Viridiplantae</taxon>
        <taxon>Streptophyta</taxon>
        <taxon>Embryophyta</taxon>
        <taxon>Tracheophyta</taxon>
        <taxon>Spermatophyta</taxon>
        <taxon>Magnoliopsida</taxon>
        <taxon>eudicotyledons</taxon>
        <taxon>Gunneridae</taxon>
        <taxon>Pentapetalae</taxon>
        <taxon>rosids</taxon>
        <taxon>fabids</taxon>
        <taxon>Fabales</taxon>
        <taxon>Fabaceae</taxon>
        <taxon>Papilionoideae</taxon>
        <taxon>50 kb inversion clade</taxon>
        <taxon>NPAAA clade</taxon>
        <taxon>indigoferoid/millettioid clade</taxon>
        <taxon>Phaseoleae</taxon>
        <taxon>Vigna</taxon>
    </lineage>
</organism>
<feature type="chain" id="PRO_5042986994" evidence="2">
    <location>
        <begin position="18"/>
        <end position="246"/>
    </location>
</feature>
<proteinExistence type="predicted"/>
<accession>A0AAQ3P6R0</accession>
<reference evidence="3 4" key="1">
    <citation type="journal article" date="2023" name="Life. Sci Alliance">
        <title>Evolutionary insights into 3D genome organization and epigenetic landscape of Vigna mungo.</title>
        <authorList>
            <person name="Junaid A."/>
            <person name="Singh B."/>
            <person name="Bhatia S."/>
        </authorList>
    </citation>
    <scope>NUCLEOTIDE SEQUENCE [LARGE SCALE GENOMIC DNA]</scope>
    <source>
        <strain evidence="3">Urdbean</strain>
    </source>
</reference>
<feature type="compositionally biased region" description="Low complexity" evidence="1">
    <location>
        <begin position="85"/>
        <end position="105"/>
    </location>
</feature>
<keyword evidence="4" id="KW-1185">Reference proteome</keyword>
<evidence type="ECO:0000256" key="2">
    <source>
        <dbReference type="SAM" id="SignalP"/>
    </source>
</evidence>
<dbReference type="AlphaFoldDB" id="A0AAQ3P6R0"/>